<dbReference type="SUPFAM" id="SSF47598">
    <property type="entry name" value="Ribbon-helix-helix"/>
    <property type="match status" value="1"/>
</dbReference>
<dbReference type="Gene3D" id="3.30.160.250">
    <property type="match status" value="1"/>
</dbReference>
<dbReference type="EMBL" id="VULQ01000002">
    <property type="protein sequence ID" value="MSS77367.1"/>
    <property type="molecule type" value="Genomic_DNA"/>
</dbReference>
<dbReference type="Pfam" id="PF05534">
    <property type="entry name" value="HicB"/>
    <property type="match status" value="1"/>
</dbReference>
<evidence type="ECO:0000313" key="1">
    <source>
        <dbReference type="EMBL" id="MSS77367.1"/>
    </source>
</evidence>
<name>A0A6N7VU71_9FIRM</name>
<dbReference type="InterPro" id="IPR035069">
    <property type="entry name" value="TTHA1013/TTHA0281-like"/>
</dbReference>
<accession>A0A6N7VU71</accession>
<keyword evidence="2" id="KW-1185">Reference proteome</keyword>
<dbReference type="GO" id="GO:0006355">
    <property type="term" value="P:regulation of DNA-templated transcription"/>
    <property type="evidence" value="ECO:0007669"/>
    <property type="project" value="InterPro"/>
</dbReference>
<dbReference type="Proteomes" id="UP000441925">
    <property type="component" value="Unassembled WGS sequence"/>
</dbReference>
<reference evidence="1 2" key="1">
    <citation type="submission" date="2019-08" db="EMBL/GenBank/DDBJ databases">
        <title>In-depth cultivation of the pig gut microbiome towards novel bacterial diversity and tailored functional studies.</title>
        <authorList>
            <person name="Wylensek D."/>
            <person name="Hitch T.C.A."/>
            <person name="Clavel T."/>
        </authorList>
    </citation>
    <scope>NUCLEOTIDE SEQUENCE [LARGE SCALE GENOMIC DNA]</scope>
    <source>
        <strain evidence="1 2">WCA-380-WT-2B</strain>
    </source>
</reference>
<comment type="caution">
    <text evidence="1">The sequence shown here is derived from an EMBL/GenBank/DDBJ whole genome shotgun (WGS) entry which is preliminary data.</text>
</comment>
<dbReference type="InterPro" id="IPR010985">
    <property type="entry name" value="Ribbon_hlx_hlx"/>
</dbReference>
<proteinExistence type="predicted"/>
<dbReference type="InterPro" id="IPR008651">
    <property type="entry name" value="Uncharacterised_HicB"/>
</dbReference>
<evidence type="ECO:0000313" key="2">
    <source>
        <dbReference type="Proteomes" id="UP000441925"/>
    </source>
</evidence>
<gene>
    <name evidence="1" type="ORF">FYJ26_02865</name>
</gene>
<organism evidence="1 2">
    <name type="scientific">Anaerococcus porci</name>
    <dbReference type="NCBI Taxonomy" id="2652269"/>
    <lineage>
        <taxon>Bacteria</taxon>
        <taxon>Bacillati</taxon>
        <taxon>Bacillota</taxon>
        <taxon>Tissierellia</taxon>
        <taxon>Tissierellales</taxon>
        <taxon>Peptoniphilaceae</taxon>
        <taxon>Anaerococcus</taxon>
    </lineage>
</organism>
<protein>
    <submittedName>
        <fullName evidence="1">Type II toxin-antitoxin system HicB family antitoxin</fullName>
    </submittedName>
</protein>
<dbReference type="RefSeq" id="WP_154539424.1">
    <property type="nucleotide sequence ID" value="NZ_VULQ01000002.1"/>
</dbReference>
<sequence>MKKDLQYYLSLPYTIITKEINDETGHYYAGRVEELYDVKTVGGTIEELYKNIRELLEMAIEDRIEDGEEIPEPIEEKYSGRILARIPKSLHKFLAEQAQKENTSLNQLILYKLSK</sequence>
<dbReference type="AlphaFoldDB" id="A0A6N7VU71"/>
<dbReference type="SUPFAM" id="SSF143100">
    <property type="entry name" value="TTHA1013/TTHA0281-like"/>
    <property type="match status" value="1"/>
</dbReference>